<dbReference type="AlphaFoldDB" id="A0A2N3PY10"/>
<gene>
    <name evidence="3" type="ORF">CWS72_06675</name>
</gene>
<reference evidence="4" key="1">
    <citation type="submission" date="2017-12" db="EMBL/GenBank/DDBJ databases">
        <title>Draft genome sequence of Telmatospirillum siberiense 26-4b1T, an acidotolerant peatland alphaproteobacterium potentially involved in sulfur cycling.</title>
        <authorList>
            <person name="Hausmann B."/>
            <person name="Pjevac P."/>
            <person name="Schreck K."/>
            <person name="Herbold C.W."/>
            <person name="Daims H."/>
            <person name="Wagner M."/>
            <person name="Pester M."/>
            <person name="Loy A."/>
        </authorList>
    </citation>
    <scope>NUCLEOTIDE SEQUENCE [LARGE SCALE GENOMIC DNA]</scope>
    <source>
        <strain evidence="4">26-4b1</strain>
    </source>
</reference>
<dbReference type="InterPro" id="IPR045748">
    <property type="entry name" value="DcaP"/>
</dbReference>
<feature type="chain" id="PRO_5032388284" evidence="2">
    <location>
        <begin position="27"/>
        <end position="529"/>
    </location>
</feature>
<feature type="coiled-coil region" evidence="1">
    <location>
        <begin position="24"/>
        <end position="54"/>
    </location>
</feature>
<evidence type="ECO:0000313" key="3">
    <source>
        <dbReference type="EMBL" id="PKU25279.1"/>
    </source>
</evidence>
<comment type="caution">
    <text evidence="3">The sequence shown here is derived from an EMBL/GenBank/DDBJ whole genome shotgun (WGS) entry which is preliminary data.</text>
</comment>
<dbReference type="Proteomes" id="UP000233293">
    <property type="component" value="Unassembled WGS sequence"/>
</dbReference>
<accession>A0A2N3PY10</accession>
<evidence type="ECO:0000256" key="1">
    <source>
        <dbReference type="SAM" id="Coils"/>
    </source>
</evidence>
<keyword evidence="2" id="KW-0732">Signal</keyword>
<organism evidence="3 4">
    <name type="scientific">Telmatospirillum siberiense</name>
    <dbReference type="NCBI Taxonomy" id="382514"/>
    <lineage>
        <taxon>Bacteria</taxon>
        <taxon>Pseudomonadati</taxon>
        <taxon>Pseudomonadota</taxon>
        <taxon>Alphaproteobacteria</taxon>
        <taxon>Rhodospirillales</taxon>
        <taxon>Rhodospirillaceae</taxon>
        <taxon>Telmatospirillum</taxon>
    </lineage>
</organism>
<evidence type="ECO:0000256" key="2">
    <source>
        <dbReference type="SAM" id="SignalP"/>
    </source>
</evidence>
<dbReference type="EMBL" id="PIUM01000005">
    <property type="protein sequence ID" value="PKU25279.1"/>
    <property type="molecule type" value="Genomic_DNA"/>
</dbReference>
<evidence type="ECO:0000313" key="4">
    <source>
        <dbReference type="Proteomes" id="UP000233293"/>
    </source>
</evidence>
<feature type="signal peptide" evidence="2">
    <location>
        <begin position="1"/>
        <end position="26"/>
    </location>
</feature>
<dbReference type="Pfam" id="PF19577">
    <property type="entry name" value="DcaP"/>
    <property type="match status" value="1"/>
</dbReference>
<dbReference type="OrthoDB" id="9763822at2"/>
<proteinExistence type="predicted"/>
<dbReference type="RefSeq" id="WP_101249803.1">
    <property type="nucleotide sequence ID" value="NZ_PIUM01000005.1"/>
</dbReference>
<keyword evidence="4" id="KW-1185">Reference proteome</keyword>
<name>A0A2N3PY10_9PROT</name>
<protein>
    <submittedName>
        <fullName evidence="3">Uncharacterized protein</fullName>
    </submittedName>
</protein>
<sequence length="529" mass="55752">MRSLNKYGTMAAAVALLAASGTVAQAADVDLQSLQQQINQLQQQLKDLQAKQAAAPAPAAAAAIPVAAPPPAGTQQPGSFLGAFKIPGTNTMMKIGGFAKMDVTYDAEGNLGAAGAQSYAINKTALANATGNGSSATGGNAGFALAGTPAARQTGRFQMDARTSRLIAETRTPTEYGEVKFFIESEFRGSNYDGNSSNSNSSTLRLRQAYGTLGNLTAGQTYSLWTDRATIPNSIDLTGPAGTESGVRQAVLQYRWDLDKDQKNQIYVGVENPYNDYVGADKEAFTTAGGNMPIDNTTKAPDILAKYAINGSWGRWSTTLMARYLEVDDVAGLSYPNGISGTKNVYAHDATIGYGFSTGPKIYTGLGNAKNAILFRVSGGEGVGRYMNIQSASAVVNGQGKLQTQLVGGYNVNYQHWFTDSIQGNLIYGQQHTWNKNACAVTGSNSLSASQVAAGCSQVANGLQNTVSELEANAFWTVNPYVTFGAAYIYAYTNVGSPLYLGTTTGATRTYSGTTAHDNRIQFSTIIGF</sequence>
<keyword evidence="1" id="KW-0175">Coiled coil</keyword>